<dbReference type="GO" id="GO:0004725">
    <property type="term" value="F:protein tyrosine phosphatase activity"/>
    <property type="evidence" value="ECO:0007669"/>
    <property type="project" value="UniProtKB-EC"/>
</dbReference>
<evidence type="ECO:0000313" key="7">
    <source>
        <dbReference type="EMBL" id="TDP06493.1"/>
    </source>
</evidence>
<dbReference type="InterPro" id="IPR023485">
    <property type="entry name" value="Ptyr_pPase"/>
</dbReference>
<dbReference type="SMART" id="SM00226">
    <property type="entry name" value="LMWPc"/>
    <property type="match status" value="1"/>
</dbReference>
<evidence type="ECO:0000256" key="3">
    <source>
        <dbReference type="ARBA" id="ARBA00022801"/>
    </source>
</evidence>
<dbReference type="Gene3D" id="3.40.50.2300">
    <property type="match status" value="1"/>
</dbReference>
<gene>
    <name evidence="7" type="ORF">DFR39_109174</name>
</gene>
<dbReference type="InterPro" id="IPR036196">
    <property type="entry name" value="Ptyr_pPase_sf"/>
</dbReference>
<feature type="domain" description="Phosphotyrosine protein phosphatase I" evidence="6">
    <location>
        <begin position="1"/>
        <end position="130"/>
    </location>
</feature>
<dbReference type="EC" id="3.1.3.48" evidence="2"/>
<dbReference type="PANTHER" id="PTHR11717">
    <property type="entry name" value="LOW MOLECULAR WEIGHT PROTEIN TYROSINE PHOSPHATASE"/>
    <property type="match status" value="1"/>
</dbReference>
<dbReference type="AlphaFoldDB" id="A0A4R6MVQ2"/>
<dbReference type="SUPFAM" id="SSF52788">
    <property type="entry name" value="Phosphotyrosine protein phosphatases I"/>
    <property type="match status" value="1"/>
</dbReference>
<dbReference type="InterPro" id="IPR050438">
    <property type="entry name" value="LMW_PTPase"/>
</dbReference>
<evidence type="ECO:0000256" key="4">
    <source>
        <dbReference type="ARBA" id="ARBA00022912"/>
    </source>
</evidence>
<name>A0A4R6MVQ2_9BURK</name>
<keyword evidence="4" id="KW-0904">Protein phosphatase</keyword>
<evidence type="ECO:0000259" key="6">
    <source>
        <dbReference type="SMART" id="SM00226"/>
    </source>
</evidence>
<dbReference type="Proteomes" id="UP000295357">
    <property type="component" value="Unassembled WGS sequence"/>
</dbReference>
<evidence type="ECO:0000256" key="5">
    <source>
        <dbReference type="PIRSR" id="PIRSR617867-1"/>
    </source>
</evidence>
<proteinExistence type="inferred from homology"/>
<comment type="caution">
    <text evidence="7">The sequence shown here is derived from an EMBL/GenBank/DDBJ whole genome shotgun (WGS) entry which is preliminary data.</text>
</comment>
<feature type="active site" description="Proton donor" evidence="5">
    <location>
        <position position="104"/>
    </location>
</feature>
<evidence type="ECO:0000313" key="8">
    <source>
        <dbReference type="Proteomes" id="UP000295357"/>
    </source>
</evidence>
<reference evidence="7 8" key="1">
    <citation type="submission" date="2019-03" db="EMBL/GenBank/DDBJ databases">
        <title>Genomic Encyclopedia of Type Strains, Phase IV (KMG-IV): sequencing the most valuable type-strain genomes for metagenomic binning, comparative biology and taxonomic classification.</title>
        <authorList>
            <person name="Goeker M."/>
        </authorList>
    </citation>
    <scope>NUCLEOTIDE SEQUENCE [LARGE SCALE GENOMIC DNA]</scope>
    <source>
        <strain evidence="7 8">DSM 25082</strain>
    </source>
</reference>
<dbReference type="CDD" id="cd16343">
    <property type="entry name" value="LMWPTP"/>
    <property type="match status" value="1"/>
</dbReference>
<keyword evidence="8" id="KW-1185">Reference proteome</keyword>
<sequence length="139" mass="15704">MAEAVIKAQGLFAQVESAGLHAGPRGEPVDARALRALGKRGYELGRRWRSRPVVLERLELFDLVLVMELEHLQWLRERAPAHLHERLQLFMDFVPGRRGEELPDPYYGSEQGFENVLDLVEQGAAGLRQALERGLLQPA</sequence>
<dbReference type="EMBL" id="SNXE01000009">
    <property type="protein sequence ID" value="TDP06493.1"/>
    <property type="molecule type" value="Genomic_DNA"/>
</dbReference>
<accession>A0A4R6MVQ2</accession>
<dbReference type="InterPro" id="IPR017867">
    <property type="entry name" value="Tyr_phospatase_low_mol_wt"/>
</dbReference>
<dbReference type="Pfam" id="PF01451">
    <property type="entry name" value="LMWPc"/>
    <property type="match status" value="1"/>
</dbReference>
<evidence type="ECO:0000256" key="1">
    <source>
        <dbReference type="ARBA" id="ARBA00011063"/>
    </source>
</evidence>
<evidence type="ECO:0000256" key="2">
    <source>
        <dbReference type="ARBA" id="ARBA00013064"/>
    </source>
</evidence>
<organism evidence="7 8">
    <name type="scientific">Roseateles asaccharophilus</name>
    <dbReference type="NCBI Taxonomy" id="582607"/>
    <lineage>
        <taxon>Bacteria</taxon>
        <taxon>Pseudomonadati</taxon>
        <taxon>Pseudomonadota</taxon>
        <taxon>Betaproteobacteria</taxon>
        <taxon>Burkholderiales</taxon>
        <taxon>Sphaerotilaceae</taxon>
        <taxon>Roseateles</taxon>
    </lineage>
</organism>
<protein>
    <recommendedName>
        <fullName evidence="2">protein-tyrosine-phosphatase</fullName>
        <ecNumber evidence="2">3.1.3.48</ecNumber>
    </recommendedName>
</protein>
<comment type="similarity">
    <text evidence="1">Belongs to the low molecular weight phosphotyrosine protein phosphatase family.</text>
</comment>
<dbReference type="PANTHER" id="PTHR11717:SF7">
    <property type="entry name" value="LOW MOLECULAR WEIGHT PHOSPHOTYROSINE PROTEIN PHOSPHATASE"/>
    <property type="match status" value="1"/>
</dbReference>
<keyword evidence="3" id="KW-0378">Hydrolase</keyword>
<dbReference type="PRINTS" id="PR00719">
    <property type="entry name" value="LMWPTPASE"/>
</dbReference>